<feature type="non-terminal residue" evidence="2">
    <location>
        <position position="1"/>
    </location>
</feature>
<dbReference type="Gramene" id="A02p28630.2_BraZ1">
    <property type="protein sequence ID" value="A02p28630.2_BraZ1.CDS"/>
    <property type="gene ID" value="A02g28630.2_BraZ1"/>
</dbReference>
<name>A0A8D9H6Y5_BRACM</name>
<dbReference type="EMBL" id="LS974618">
    <property type="protein sequence ID" value="CAG7893911.1"/>
    <property type="molecule type" value="Genomic_DNA"/>
</dbReference>
<accession>A0A8D9H6Y5</accession>
<protein>
    <submittedName>
        <fullName evidence="2">Uncharacterized protein</fullName>
    </submittedName>
</protein>
<dbReference type="AlphaFoldDB" id="A0A8D9H6Y5"/>
<feature type="chain" id="PRO_5034619286" evidence="1">
    <location>
        <begin position="29"/>
        <end position="105"/>
    </location>
</feature>
<gene>
    <name evidence="2" type="ORF">BRAPAZ1V2_A02P28630.2</name>
</gene>
<dbReference type="Proteomes" id="UP000694005">
    <property type="component" value="Chromosome A02"/>
</dbReference>
<evidence type="ECO:0000313" key="3">
    <source>
        <dbReference type="Proteomes" id="UP000694005"/>
    </source>
</evidence>
<keyword evidence="1" id="KW-0732">Signal</keyword>
<organism evidence="2 3">
    <name type="scientific">Brassica campestris</name>
    <name type="common">Field mustard</name>
    <dbReference type="NCBI Taxonomy" id="3711"/>
    <lineage>
        <taxon>Eukaryota</taxon>
        <taxon>Viridiplantae</taxon>
        <taxon>Streptophyta</taxon>
        <taxon>Embryophyta</taxon>
        <taxon>Tracheophyta</taxon>
        <taxon>Spermatophyta</taxon>
        <taxon>Magnoliopsida</taxon>
        <taxon>eudicotyledons</taxon>
        <taxon>Gunneridae</taxon>
        <taxon>Pentapetalae</taxon>
        <taxon>rosids</taxon>
        <taxon>malvids</taxon>
        <taxon>Brassicales</taxon>
        <taxon>Brassicaceae</taxon>
        <taxon>Brassiceae</taxon>
        <taxon>Brassica</taxon>
    </lineage>
</organism>
<sequence length="105" mass="11011">CEERPPTTGPSKGMAVLLVALLSGVVSSLQRNDEGGSARISQTCVTMAIRTISKRLGFGVGSSDPGWRPTGMPTAGVQFGVGTQFLELSFAHTIILSAIRLFVCD</sequence>
<feature type="signal peptide" evidence="1">
    <location>
        <begin position="1"/>
        <end position="28"/>
    </location>
</feature>
<reference evidence="2 3" key="1">
    <citation type="submission" date="2021-07" db="EMBL/GenBank/DDBJ databases">
        <authorList>
            <consortium name="Genoscope - CEA"/>
            <person name="William W."/>
        </authorList>
    </citation>
    <scope>NUCLEOTIDE SEQUENCE [LARGE SCALE GENOMIC DNA]</scope>
</reference>
<proteinExistence type="predicted"/>
<evidence type="ECO:0000256" key="1">
    <source>
        <dbReference type="SAM" id="SignalP"/>
    </source>
</evidence>
<evidence type="ECO:0000313" key="2">
    <source>
        <dbReference type="EMBL" id="CAG7893911.1"/>
    </source>
</evidence>